<keyword evidence="4" id="KW-1185">Reference proteome</keyword>
<feature type="domain" description="Endonuclease GajA/Old nuclease/RecF-like AAA" evidence="1">
    <location>
        <begin position="120"/>
        <end position="192"/>
    </location>
</feature>
<keyword evidence="3" id="KW-0378">Hydrolase</keyword>
<dbReference type="InterPro" id="IPR027417">
    <property type="entry name" value="P-loop_NTPase"/>
</dbReference>
<dbReference type="InterPro" id="IPR051396">
    <property type="entry name" value="Bact_Antivir_Def_Nuclease"/>
</dbReference>
<evidence type="ECO:0000313" key="3">
    <source>
        <dbReference type="EMBL" id="MFD2100432.1"/>
    </source>
</evidence>
<keyword evidence="3" id="KW-0255">Endonuclease</keyword>
<dbReference type="Pfam" id="PF20469">
    <property type="entry name" value="OLD-like_TOPRIM"/>
    <property type="match status" value="1"/>
</dbReference>
<dbReference type="PANTHER" id="PTHR43581:SF2">
    <property type="entry name" value="EXCINUCLEASE ATPASE SUBUNIT"/>
    <property type="match status" value="1"/>
</dbReference>
<dbReference type="Gene3D" id="3.40.50.300">
    <property type="entry name" value="P-loop containing nucleotide triphosphate hydrolases"/>
    <property type="match status" value="1"/>
</dbReference>
<comment type="caution">
    <text evidence="3">The sequence shown here is derived from an EMBL/GenBank/DDBJ whole genome shotgun (WGS) entry which is preliminary data.</text>
</comment>
<feature type="domain" description="OLD protein-like TOPRIM" evidence="2">
    <location>
        <begin position="248"/>
        <end position="311"/>
    </location>
</feature>
<dbReference type="Proteomes" id="UP001597342">
    <property type="component" value="Unassembled WGS sequence"/>
</dbReference>
<dbReference type="SUPFAM" id="SSF52540">
    <property type="entry name" value="P-loop containing nucleoside triphosphate hydrolases"/>
    <property type="match status" value="1"/>
</dbReference>
<keyword evidence="3" id="KW-0540">Nuclease</keyword>
<accession>A0ABW4XYA2</accession>
<dbReference type="InterPro" id="IPR034139">
    <property type="entry name" value="TOPRIM_OLD"/>
</dbReference>
<dbReference type="Pfam" id="PF13175">
    <property type="entry name" value="AAA_15"/>
    <property type="match status" value="1"/>
</dbReference>
<organism evidence="3 4">
    <name type="scientific">Flagellimonas iocasae</name>
    <dbReference type="NCBI Taxonomy" id="2055905"/>
    <lineage>
        <taxon>Bacteria</taxon>
        <taxon>Pseudomonadati</taxon>
        <taxon>Bacteroidota</taxon>
        <taxon>Flavobacteriia</taxon>
        <taxon>Flavobacteriales</taxon>
        <taxon>Flavobacteriaceae</taxon>
        <taxon>Flagellimonas</taxon>
    </lineage>
</organism>
<evidence type="ECO:0000259" key="2">
    <source>
        <dbReference type="Pfam" id="PF20469"/>
    </source>
</evidence>
<dbReference type="RefSeq" id="WP_379831145.1">
    <property type="nucleotide sequence ID" value="NZ_JBHUHU010000003.1"/>
</dbReference>
<name>A0ABW4XYA2_9FLAO</name>
<dbReference type="EMBL" id="JBHUHU010000003">
    <property type="protein sequence ID" value="MFD2100432.1"/>
    <property type="molecule type" value="Genomic_DNA"/>
</dbReference>
<sequence length="591" mass="67468">MIEKINYLVGPNGSGKTRALQKLCAENDGVFIPKQRPTPTVGQFDEEQTVRSIRKFKQISQSSPEQLAMSLLREKSKLRYTVFAILSKKLGRTFSVEIVERSQHFKITSGLDPNHYKEVTVPRYDLQGESSGLRELIVLLTLIHSGLSTKYFIDEPELSLHPEAQRFLKNEMIRLAEEQNCEFWLATHSPIFFSPESIDELKQATFYSDPQLPEGTKPDFDSLSPGQKNHLEKSLLRLDSEKWILVHSKAVIFCEGFRDKAIFKTVLNKVGIDLSRFDYSLVETGGKDDFSTLFLLCQAINKKSFYIGDLDCLIESKLLDKFDDNEIMKEELSGISPSIQDYITNNIKSPLGEIIEKLISIPEADFKARDPDSKFWNNISRIKTRTDNSKSLTLELINIFPEIAKVIVDDVGFTSKIDHLTASTIKAIEILQKVGFFIHKSGTLETYYKSESRSPKDEKKKISLFDDEYESLKTEPKEDIKTRYGELIAFIKSTLTSIYDEKVFIKDEMIKMLSKIQVIILESKPADVVTLEASSKYVSLKISDLFELENIVWTGIHYVLKGKSKTGFTPEFEFEIASNKGILDDEVIKFK</sequence>
<dbReference type="InterPro" id="IPR041685">
    <property type="entry name" value="AAA_GajA/Old/RecF-like"/>
</dbReference>
<protein>
    <submittedName>
        <fullName evidence="3">ATP-dependent endonuclease</fullName>
    </submittedName>
</protein>
<dbReference type="PANTHER" id="PTHR43581">
    <property type="entry name" value="ATP/GTP PHOSPHATASE"/>
    <property type="match status" value="1"/>
</dbReference>
<dbReference type="GO" id="GO:0004519">
    <property type="term" value="F:endonuclease activity"/>
    <property type="evidence" value="ECO:0007669"/>
    <property type="project" value="UniProtKB-KW"/>
</dbReference>
<evidence type="ECO:0000313" key="4">
    <source>
        <dbReference type="Proteomes" id="UP001597342"/>
    </source>
</evidence>
<reference evidence="4" key="1">
    <citation type="journal article" date="2019" name="Int. J. Syst. Evol. Microbiol.">
        <title>The Global Catalogue of Microorganisms (GCM) 10K type strain sequencing project: providing services to taxonomists for standard genome sequencing and annotation.</title>
        <authorList>
            <consortium name="The Broad Institute Genomics Platform"/>
            <consortium name="The Broad Institute Genome Sequencing Center for Infectious Disease"/>
            <person name="Wu L."/>
            <person name="Ma J."/>
        </authorList>
    </citation>
    <scope>NUCLEOTIDE SEQUENCE [LARGE SCALE GENOMIC DNA]</scope>
    <source>
        <strain evidence="4">JCM 3389</strain>
    </source>
</reference>
<proteinExistence type="predicted"/>
<gene>
    <name evidence="3" type="ORF">ACFSJE_11640</name>
</gene>
<evidence type="ECO:0000259" key="1">
    <source>
        <dbReference type="Pfam" id="PF13175"/>
    </source>
</evidence>